<evidence type="ECO:0000313" key="8">
    <source>
        <dbReference type="Proteomes" id="UP001500002"/>
    </source>
</evidence>
<dbReference type="CDD" id="cd06557">
    <property type="entry name" value="KPHMT-like"/>
    <property type="match status" value="1"/>
</dbReference>
<feature type="active site" description="Proton acceptor" evidence="5">
    <location>
        <position position="211"/>
    </location>
</feature>
<dbReference type="NCBIfam" id="NF001452">
    <property type="entry name" value="PRK00311.1"/>
    <property type="match status" value="1"/>
</dbReference>
<feature type="binding site" evidence="5">
    <location>
        <position position="113"/>
    </location>
    <ligand>
        <name>Mg(2+)</name>
        <dbReference type="ChEBI" id="CHEBI:18420"/>
    </ligand>
</feature>
<dbReference type="EC" id="2.1.2.11" evidence="5"/>
<feature type="region of interest" description="Disordered" evidence="6">
    <location>
        <begin position="1"/>
        <end position="33"/>
    </location>
</feature>
<dbReference type="Proteomes" id="UP001500002">
    <property type="component" value="Unassembled WGS sequence"/>
</dbReference>
<feature type="binding site" evidence="5">
    <location>
        <position position="113"/>
    </location>
    <ligand>
        <name>3-methyl-2-oxobutanoate</name>
        <dbReference type="ChEBI" id="CHEBI:11851"/>
    </ligand>
</feature>
<protein>
    <recommendedName>
        <fullName evidence="5">3-methyl-2-oxobutanoate hydroxymethyltransferase</fullName>
        <ecNumber evidence="5">2.1.2.11</ecNumber>
    </recommendedName>
    <alternativeName>
        <fullName evidence="5">Ketopantoate hydroxymethyltransferase</fullName>
        <shortName evidence="5">KPHMT</shortName>
    </alternativeName>
</protein>
<proteinExistence type="inferred from homology"/>
<dbReference type="InterPro" id="IPR015813">
    <property type="entry name" value="Pyrv/PenolPyrv_kinase-like_dom"/>
</dbReference>
<comment type="subunit">
    <text evidence="2 5">Homodecamer; pentamer of dimers.</text>
</comment>
<dbReference type="SUPFAM" id="SSF51621">
    <property type="entry name" value="Phosphoenolpyruvate/pyruvate domain"/>
    <property type="match status" value="1"/>
</dbReference>
<name>A0ABN2M802_9MICO</name>
<evidence type="ECO:0000256" key="3">
    <source>
        <dbReference type="ARBA" id="ARBA00022655"/>
    </source>
</evidence>
<dbReference type="PIRSF" id="PIRSF000388">
    <property type="entry name" value="Pantoate_hydroxy_MeTrfase"/>
    <property type="match status" value="1"/>
</dbReference>
<feature type="binding site" evidence="5">
    <location>
        <position position="74"/>
    </location>
    <ligand>
        <name>Mg(2+)</name>
        <dbReference type="ChEBI" id="CHEBI:18420"/>
    </ligand>
</feature>
<feature type="binding site" evidence="5">
    <location>
        <position position="145"/>
    </location>
    <ligand>
        <name>Mg(2+)</name>
        <dbReference type="ChEBI" id="CHEBI:18420"/>
    </ligand>
</feature>
<dbReference type="EMBL" id="BAAANJ010000007">
    <property type="protein sequence ID" value="GAA1812726.1"/>
    <property type="molecule type" value="Genomic_DNA"/>
</dbReference>
<comment type="pathway">
    <text evidence="5">Cofactor biosynthesis; (R)-pantothenate biosynthesis; (R)-pantoate from 3-methyl-2-oxobutanoate: step 1/2.</text>
</comment>
<evidence type="ECO:0000256" key="4">
    <source>
        <dbReference type="ARBA" id="ARBA00022679"/>
    </source>
</evidence>
<evidence type="ECO:0000256" key="2">
    <source>
        <dbReference type="ARBA" id="ARBA00011424"/>
    </source>
</evidence>
<comment type="caution">
    <text evidence="7">The sequence shown here is derived from an EMBL/GenBank/DDBJ whole genome shotgun (WGS) entry which is preliminary data.</text>
</comment>
<organism evidence="7 8">
    <name type="scientific">Agromyces neolithicus</name>
    <dbReference type="NCBI Taxonomy" id="269420"/>
    <lineage>
        <taxon>Bacteria</taxon>
        <taxon>Bacillati</taxon>
        <taxon>Actinomycetota</taxon>
        <taxon>Actinomycetes</taxon>
        <taxon>Micrococcales</taxon>
        <taxon>Microbacteriaceae</taxon>
        <taxon>Agromyces</taxon>
    </lineage>
</organism>
<sequence>MSGEPQTSASDSSSAVEQNPYGGASVPSGPKRVRTRHFQNAKRDGIKITGLTSYDQLTARIFDDAGIDFLLVGDSAGNNVLGYETTLAVTVDELIPLTRAVAGAVTRAFVIADMPFGSYENGPEDALHTAVRFMKETGAHAVKLEGGERSFKQIRRIVGAGIPVMAHIGYTPQSEHGLGGHVIQGRGEGVQQLLADAKAVQDAGAFAVVLEMVPADAARQVTELLDIPTISVGAGPHTDGQLLVWTDWAGLTTGRVPKFVKQYANLAGILSDAAKEWRADVEAGSYPNSEHSYE</sequence>
<comment type="similarity">
    <text evidence="1 5">Belongs to the PanB family.</text>
</comment>
<evidence type="ECO:0000256" key="5">
    <source>
        <dbReference type="HAMAP-Rule" id="MF_00156"/>
    </source>
</evidence>
<dbReference type="Pfam" id="PF02548">
    <property type="entry name" value="Pantoate_transf"/>
    <property type="match status" value="1"/>
</dbReference>
<keyword evidence="3 5" id="KW-0566">Pantothenate biosynthesis</keyword>
<comment type="function">
    <text evidence="5">Catalyzes the reversible reaction in which hydroxymethyl group from 5,10-methylenetetrahydrofolate is transferred onto alpha-ketoisovalerate to form ketopantoate.</text>
</comment>
<dbReference type="NCBIfam" id="TIGR00222">
    <property type="entry name" value="panB"/>
    <property type="match status" value="1"/>
</dbReference>
<evidence type="ECO:0000313" key="7">
    <source>
        <dbReference type="EMBL" id="GAA1812726.1"/>
    </source>
</evidence>
<comment type="subcellular location">
    <subcellularLocation>
        <location evidence="5">Cytoplasm</location>
    </subcellularLocation>
</comment>
<feature type="binding site" evidence="5">
    <location>
        <position position="143"/>
    </location>
    <ligand>
        <name>3-methyl-2-oxobutanoate</name>
        <dbReference type="ChEBI" id="CHEBI:11851"/>
    </ligand>
</feature>
<evidence type="ECO:0000256" key="1">
    <source>
        <dbReference type="ARBA" id="ARBA00008676"/>
    </source>
</evidence>
<dbReference type="Gene3D" id="3.20.20.60">
    <property type="entry name" value="Phosphoenolpyruvate-binding domains"/>
    <property type="match status" value="1"/>
</dbReference>
<dbReference type="PANTHER" id="PTHR20881:SF0">
    <property type="entry name" value="3-METHYL-2-OXOBUTANOATE HYDROXYMETHYLTRANSFERASE"/>
    <property type="match status" value="1"/>
</dbReference>
<keyword evidence="5" id="KW-0460">Magnesium</keyword>
<evidence type="ECO:0000256" key="6">
    <source>
        <dbReference type="SAM" id="MobiDB-lite"/>
    </source>
</evidence>
<keyword evidence="4 5" id="KW-0808">Transferase</keyword>
<dbReference type="PANTHER" id="PTHR20881">
    <property type="entry name" value="3-METHYL-2-OXOBUTANOATE HYDROXYMETHYLTRANSFERASE"/>
    <property type="match status" value="1"/>
</dbReference>
<dbReference type="HAMAP" id="MF_00156">
    <property type="entry name" value="PanB"/>
    <property type="match status" value="1"/>
</dbReference>
<comment type="cofactor">
    <cofactor evidence="5">
        <name>Mg(2+)</name>
        <dbReference type="ChEBI" id="CHEBI:18420"/>
    </cofactor>
    <text evidence="5">Binds 1 Mg(2+) ion per subunit.</text>
</comment>
<comment type="catalytic activity">
    <reaction evidence="5">
        <text>(6R)-5,10-methylene-5,6,7,8-tetrahydrofolate + 3-methyl-2-oxobutanoate + H2O = 2-dehydropantoate + (6S)-5,6,7,8-tetrahydrofolate</text>
        <dbReference type="Rhea" id="RHEA:11824"/>
        <dbReference type="ChEBI" id="CHEBI:11561"/>
        <dbReference type="ChEBI" id="CHEBI:11851"/>
        <dbReference type="ChEBI" id="CHEBI:15377"/>
        <dbReference type="ChEBI" id="CHEBI:15636"/>
        <dbReference type="ChEBI" id="CHEBI:57453"/>
        <dbReference type="EC" id="2.1.2.11"/>
    </reaction>
</comment>
<feature type="binding site" evidence="5">
    <location>
        <begin position="74"/>
        <end position="75"/>
    </location>
    <ligand>
        <name>3-methyl-2-oxobutanoate</name>
        <dbReference type="ChEBI" id="CHEBI:11851"/>
    </ligand>
</feature>
<keyword evidence="5" id="KW-0963">Cytoplasm</keyword>
<gene>
    <name evidence="5 7" type="primary">panB</name>
    <name evidence="7" type="ORF">GCM10009749_22470</name>
</gene>
<dbReference type="InterPro" id="IPR003700">
    <property type="entry name" value="Pantoate_hydroxy_MeTrfase"/>
</dbReference>
<feature type="compositionally biased region" description="Polar residues" evidence="6">
    <location>
        <begin position="1"/>
        <end position="17"/>
    </location>
</feature>
<dbReference type="RefSeq" id="WP_344296204.1">
    <property type="nucleotide sequence ID" value="NZ_BAAANJ010000007.1"/>
</dbReference>
<keyword evidence="5" id="KW-0479">Metal-binding</keyword>
<keyword evidence="8" id="KW-1185">Reference proteome</keyword>
<reference evidence="8" key="1">
    <citation type="journal article" date="2019" name="Int. J. Syst. Evol. Microbiol.">
        <title>The Global Catalogue of Microorganisms (GCM) 10K type strain sequencing project: providing services to taxonomists for standard genome sequencing and annotation.</title>
        <authorList>
            <consortium name="The Broad Institute Genomics Platform"/>
            <consortium name="The Broad Institute Genome Sequencing Center for Infectious Disease"/>
            <person name="Wu L."/>
            <person name="Ma J."/>
        </authorList>
    </citation>
    <scope>NUCLEOTIDE SEQUENCE [LARGE SCALE GENOMIC DNA]</scope>
    <source>
        <strain evidence="8">JCM 14322</strain>
    </source>
</reference>
<dbReference type="InterPro" id="IPR040442">
    <property type="entry name" value="Pyrv_kinase-like_dom_sf"/>
</dbReference>
<accession>A0ABN2M802</accession>